<organism evidence="2 3">
    <name type="scientific">Metschnikowia bicuspidata var. bicuspidata NRRL YB-4993</name>
    <dbReference type="NCBI Taxonomy" id="869754"/>
    <lineage>
        <taxon>Eukaryota</taxon>
        <taxon>Fungi</taxon>
        <taxon>Dikarya</taxon>
        <taxon>Ascomycota</taxon>
        <taxon>Saccharomycotina</taxon>
        <taxon>Pichiomycetes</taxon>
        <taxon>Metschnikowiaceae</taxon>
        <taxon>Metschnikowia</taxon>
    </lineage>
</organism>
<keyword evidence="1" id="KW-0496">Mitochondrion</keyword>
<dbReference type="InterPro" id="IPR016340">
    <property type="entry name" value="Ribosomal_mL60"/>
</dbReference>
<dbReference type="PANTHER" id="PTHR28271">
    <property type="entry name" value="54S RIBOSOMAL PROTEIN L31, MITOCHONDRIAL"/>
    <property type="match status" value="1"/>
</dbReference>
<dbReference type="Proteomes" id="UP000092555">
    <property type="component" value="Unassembled WGS sequence"/>
</dbReference>
<evidence type="ECO:0000313" key="2">
    <source>
        <dbReference type="EMBL" id="OBA23129.1"/>
    </source>
</evidence>
<reference evidence="2 3" key="1">
    <citation type="submission" date="2016-05" db="EMBL/GenBank/DDBJ databases">
        <title>Comparative genomics of biotechnologically important yeasts.</title>
        <authorList>
            <consortium name="DOE Joint Genome Institute"/>
            <person name="Riley R."/>
            <person name="Haridas S."/>
            <person name="Wolfe K.H."/>
            <person name="Lopes M.R."/>
            <person name="Hittinger C.T."/>
            <person name="Goker M."/>
            <person name="Salamov A."/>
            <person name="Wisecaver J."/>
            <person name="Long T.M."/>
            <person name="Aerts A.L."/>
            <person name="Barry K."/>
            <person name="Choi C."/>
            <person name="Clum A."/>
            <person name="Coughlan A.Y."/>
            <person name="Deshpande S."/>
            <person name="Douglass A.P."/>
            <person name="Hanson S.J."/>
            <person name="Klenk H.-P."/>
            <person name="LaButti K."/>
            <person name="Lapidus A."/>
            <person name="Lindquist E."/>
            <person name="Lipzen A."/>
            <person name="Meier-kolthoff J.P."/>
            <person name="Ohm R.A."/>
            <person name="Otillar R.P."/>
            <person name="Pangilinan J."/>
            <person name="Peng Y."/>
            <person name="Rokas A."/>
            <person name="Rosa C.A."/>
            <person name="Scheuner C."/>
            <person name="Sibirny A.A."/>
            <person name="Slot J.C."/>
            <person name="Stielow J.B."/>
            <person name="Sun H."/>
            <person name="Kurtzman C.P."/>
            <person name="Blackwell M."/>
            <person name="Grigoriev I.V."/>
            <person name="Jeffries T.W."/>
        </authorList>
    </citation>
    <scope>NUCLEOTIDE SEQUENCE [LARGE SCALE GENOMIC DNA]</scope>
    <source>
        <strain evidence="2 3">NRRL YB-4993</strain>
    </source>
</reference>
<evidence type="ECO:0000313" key="3">
    <source>
        <dbReference type="Proteomes" id="UP000092555"/>
    </source>
</evidence>
<proteinExistence type="predicted"/>
<dbReference type="PANTHER" id="PTHR28271:SF1">
    <property type="entry name" value="LARGE RIBOSOMAL SUBUNIT PROTEIN ML60"/>
    <property type="match status" value="1"/>
</dbReference>
<keyword evidence="3" id="KW-1185">Reference proteome</keyword>
<dbReference type="STRING" id="869754.A0A1A0HG42"/>
<comment type="caution">
    <text evidence="2">The sequence shown here is derived from an EMBL/GenBank/DDBJ whole genome shotgun (WGS) entry which is preliminary data.</text>
</comment>
<dbReference type="AlphaFoldDB" id="A0A1A0HG42"/>
<comment type="subunit">
    <text evidence="1">Component of the mitochondrial large ribosomal subunit.</text>
</comment>
<dbReference type="EMBL" id="LXTC01000001">
    <property type="protein sequence ID" value="OBA23129.1"/>
    <property type="molecule type" value="Genomic_DNA"/>
</dbReference>
<dbReference type="GO" id="GO:0032543">
    <property type="term" value="P:mitochondrial translation"/>
    <property type="evidence" value="ECO:0007669"/>
    <property type="project" value="UniProtKB-UniRule"/>
</dbReference>
<keyword evidence="1 2" id="KW-0689">Ribosomal protein</keyword>
<dbReference type="Pfam" id="PF09784">
    <property type="entry name" value="L31"/>
    <property type="match status" value="1"/>
</dbReference>
<gene>
    <name evidence="2" type="ORF">METBIDRAFT_9435</name>
</gene>
<dbReference type="GO" id="GO:0003735">
    <property type="term" value="F:structural constituent of ribosome"/>
    <property type="evidence" value="ECO:0007669"/>
    <property type="project" value="UniProtKB-UniRule"/>
</dbReference>
<sequence length="113" mass="13315">MFGAFKSTLAAQGGYLWKKAPRLSMPQKSRLKQRMRLVDQNIDVLYQSLKAAGEETTNCKKIDALYFNLPREKDMVARDKYTTFDKKVKGYRKSVHLVPKWTRTTFRENPKYF</sequence>
<comment type="subcellular location">
    <subcellularLocation>
        <location evidence="1">Mitochondrion</location>
    </subcellularLocation>
</comment>
<evidence type="ECO:0000256" key="1">
    <source>
        <dbReference type="PIRNR" id="PIRNR002216"/>
    </source>
</evidence>
<keyword evidence="1" id="KW-0687">Ribonucleoprotein</keyword>
<dbReference type="RefSeq" id="XP_018713610.1">
    <property type="nucleotide sequence ID" value="XM_018859389.1"/>
</dbReference>
<dbReference type="PIRSF" id="PIRSF002216">
    <property type="entry name" value="MRPL31_prd"/>
    <property type="match status" value="1"/>
</dbReference>
<protein>
    <recommendedName>
        <fullName evidence="1">Large ribosomal subunit protein mL60</fullName>
    </recommendedName>
</protein>
<dbReference type="GeneID" id="30032364"/>
<accession>A0A1A0HG42</accession>
<dbReference type="GO" id="GO:0005762">
    <property type="term" value="C:mitochondrial large ribosomal subunit"/>
    <property type="evidence" value="ECO:0007669"/>
    <property type="project" value="UniProtKB-UniRule"/>
</dbReference>
<dbReference type="OrthoDB" id="2332379at2759"/>
<name>A0A1A0HG42_9ASCO</name>